<feature type="region of interest" description="Disordered" evidence="2">
    <location>
        <begin position="30"/>
        <end position="51"/>
    </location>
</feature>
<dbReference type="EMBL" id="JAIWYP010000002">
    <property type="protein sequence ID" value="KAH3864657.1"/>
    <property type="molecule type" value="Genomic_DNA"/>
</dbReference>
<protein>
    <recommendedName>
        <fullName evidence="3">Peptidase A2 domain-containing protein</fullName>
    </recommendedName>
</protein>
<organism evidence="4 5">
    <name type="scientific">Dreissena polymorpha</name>
    <name type="common">Zebra mussel</name>
    <name type="synonym">Mytilus polymorpha</name>
    <dbReference type="NCBI Taxonomy" id="45954"/>
    <lineage>
        <taxon>Eukaryota</taxon>
        <taxon>Metazoa</taxon>
        <taxon>Spiralia</taxon>
        <taxon>Lophotrochozoa</taxon>
        <taxon>Mollusca</taxon>
        <taxon>Bivalvia</taxon>
        <taxon>Autobranchia</taxon>
        <taxon>Heteroconchia</taxon>
        <taxon>Euheterodonta</taxon>
        <taxon>Imparidentia</taxon>
        <taxon>Neoheterodontei</taxon>
        <taxon>Myida</taxon>
        <taxon>Dreissenoidea</taxon>
        <taxon>Dreissenidae</taxon>
        <taxon>Dreissena</taxon>
    </lineage>
</organism>
<dbReference type="InterPro" id="IPR001995">
    <property type="entry name" value="Peptidase_A2_cat"/>
</dbReference>
<dbReference type="Gene3D" id="2.40.70.10">
    <property type="entry name" value="Acid Proteases"/>
    <property type="match status" value="1"/>
</dbReference>
<keyword evidence="5" id="KW-1185">Reference proteome</keyword>
<dbReference type="InterPro" id="IPR021109">
    <property type="entry name" value="Peptidase_aspartic_dom_sf"/>
</dbReference>
<feature type="domain" description="Peptidase A2" evidence="3">
    <location>
        <begin position="164"/>
        <end position="179"/>
    </location>
</feature>
<dbReference type="PROSITE" id="PS50175">
    <property type="entry name" value="ASP_PROT_RETROV"/>
    <property type="match status" value="1"/>
</dbReference>
<dbReference type="GO" id="GO:0006508">
    <property type="term" value="P:proteolysis"/>
    <property type="evidence" value="ECO:0007669"/>
    <property type="project" value="InterPro"/>
</dbReference>
<accession>A0A9D4LVS1</accession>
<dbReference type="Proteomes" id="UP000828390">
    <property type="component" value="Unassembled WGS sequence"/>
</dbReference>
<reference evidence="4" key="2">
    <citation type="submission" date="2020-11" db="EMBL/GenBank/DDBJ databases">
        <authorList>
            <person name="McCartney M.A."/>
            <person name="Auch B."/>
            <person name="Kono T."/>
            <person name="Mallez S."/>
            <person name="Becker A."/>
            <person name="Gohl D.M."/>
            <person name="Silverstein K.A.T."/>
            <person name="Koren S."/>
            <person name="Bechman K.B."/>
            <person name="Herman A."/>
            <person name="Abrahante J.E."/>
            <person name="Garbe J."/>
        </authorList>
    </citation>
    <scope>NUCLEOTIDE SEQUENCE</scope>
    <source>
        <strain evidence="4">Duluth1</strain>
        <tissue evidence="4">Whole animal</tissue>
    </source>
</reference>
<dbReference type="Pfam" id="PF00077">
    <property type="entry name" value="RVP"/>
    <property type="match status" value="1"/>
</dbReference>
<proteinExistence type="predicted"/>
<dbReference type="AlphaFoldDB" id="A0A9D4LVS1"/>
<dbReference type="SUPFAM" id="SSF50630">
    <property type="entry name" value="Acid proteases"/>
    <property type="match status" value="1"/>
</dbReference>
<sequence>MFSSTTVRAWTKRFKRVGVGKWGHSRLIDDGPQTIRKEGGSISSSRREDSKIGYEENVDSYKKERHTLSLKTVDRGGGRNIYVGQTGSGSRGSRSVWPVQAGGRDVRFVNAETQTDDRSSESLSKAKMIVMSQVAELKEKNIEVNQLSSVSKYKMPIELNGKPVETVVDTGADVTIISEEPGGKHVNADTLSRPPVPDRVCSHYVTGEKLEDFPCFKVNCHSCVKAHENWARFTEEVDEAVPLGVGMQCLWIAGGGGSTKINWDKEDNTKMEINGCSSEDVSLVEINRCLSEDVFMVVLKGVPEGFKCGSEPSKVSLTSDRERPFLIRDSPVQISDGGGFSGSGESGPTILIIGVAARFSGWYNINKINQTGNPELQEVAKVELLEEEEAMEAHIEPVMAGEEYEILGVDANDTGGPSCWGLSIEDLVVAQDKDPDLETLPKWRKRRMLMLRRFSQWKRRRKMLNMLMRRRYSQCNKRRRRMSMGRRYSQWKRRRKGVEHCMI</sequence>
<gene>
    <name evidence="4" type="ORF">DPMN_027680</name>
</gene>
<evidence type="ECO:0000259" key="3">
    <source>
        <dbReference type="PROSITE" id="PS50175"/>
    </source>
</evidence>
<evidence type="ECO:0000256" key="2">
    <source>
        <dbReference type="SAM" id="MobiDB-lite"/>
    </source>
</evidence>
<evidence type="ECO:0000313" key="5">
    <source>
        <dbReference type="Proteomes" id="UP000828390"/>
    </source>
</evidence>
<name>A0A9D4LVS1_DREPO</name>
<comment type="caution">
    <text evidence="4">The sequence shown here is derived from an EMBL/GenBank/DDBJ whole genome shotgun (WGS) entry which is preliminary data.</text>
</comment>
<dbReference type="GO" id="GO:0004190">
    <property type="term" value="F:aspartic-type endopeptidase activity"/>
    <property type="evidence" value="ECO:0007669"/>
    <property type="project" value="InterPro"/>
</dbReference>
<feature type="compositionally biased region" description="Basic and acidic residues" evidence="2">
    <location>
        <begin position="35"/>
        <end position="51"/>
    </location>
</feature>
<evidence type="ECO:0000256" key="1">
    <source>
        <dbReference type="ARBA" id="ARBA00022801"/>
    </source>
</evidence>
<reference evidence="4" key="1">
    <citation type="journal article" date="2019" name="bioRxiv">
        <title>The Genome of the Zebra Mussel, Dreissena polymorpha: A Resource for Invasive Species Research.</title>
        <authorList>
            <person name="McCartney M.A."/>
            <person name="Auch B."/>
            <person name="Kono T."/>
            <person name="Mallez S."/>
            <person name="Zhang Y."/>
            <person name="Obille A."/>
            <person name="Becker A."/>
            <person name="Abrahante J.E."/>
            <person name="Garbe J."/>
            <person name="Badalamenti J.P."/>
            <person name="Herman A."/>
            <person name="Mangelson H."/>
            <person name="Liachko I."/>
            <person name="Sullivan S."/>
            <person name="Sone E.D."/>
            <person name="Koren S."/>
            <person name="Silverstein K.A.T."/>
            <person name="Beckman K.B."/>
            <person name="Gohl D.M."/>
        </authorList>
    </citation>
    <scope>NUCLEOTIDE SEQUENCE</scope>
    <source>
        <strain evidence="4">Duluth1</strain>
        <tissue evidence="4">Whole animal</tissue>
    </source>
</reference>
<evidence type="ECO:0000313" key="4">
    <source>
        <dbReference type="EMBL" id="KAH3864657.1"/>
    </source>
</evidence>
<dbReference type="InterPro" id="IPR018061">
    <property type="entry name" value="Retropepsins"/>
</dbReference>
<keyword evidence="1" id="KW-0378">Hydrolase</keyword>